<name>A0A8H5HUY9_9AGAR</name>
<dbReference type="AlphaFoldDB" id="A0A8H5HUY9"/>
<keyword evidence="4" id="KW-1185">Reference proteome</keyword>
<accession>A0A8H5HUY9</accession>
<dbReference type="OrthoDB" id="20273at2759"/>
<keyword evidence="2" id="KW-0812">Transmembrane</keyword>
<dbReference type="PANTHER" id="PTHR31852">
    <property type="entry name" value="LATE EMBRYOGENESIS ABUNDANT (LEA) HYDROXYPROLINE-RICH GLYCOPROTEIN FAMILY"/>
    <property type="match status" value="1"/>
</dbReference>
<evidence type="ECO:0000313" key="4">
    <source>
        <dbReference type="Proteomes" id="UP000518752"/>
    </source>
</evidence>
<evidence type="ECO:0008006" key="5">
    <source>
        <dbReference type="Google" id="ProtNLM"/>
    </source>
</evidence>
<dbReference type="EMBL" id="JAACJN010000019">
    <property type="protein sequence ID" value="KAF5389893.1"/>
    <property type="molecule type" value="Genomic_DNA"/>
</dbReference>
<dbReference type="SUPFAM" id="SSF117070">
    <property type="entry name" value="LEA14-like"/>
    <property type="match status" value="1"/>
</dbReference>
<evidence type="ECO:0000313" key="3">
    <source>
        <dbReference type="EMBL" id="KAF5389893.1"/>
    </source>
</evidence>
<feature type="compositionally biased region" description="Polar residues" evidence="1">
    <location>
        <begin position="38"/>
        <end position="55"/>
    </location>
</feature>
<proteinExistence type="predicted"/>
<dbReference type="InterPro" id="IPR055301">
    <property type="entry name" value="Lea14-like_2"/>
</dbReference>
<feature type="transmembrane region" description="Helical" evidence="2">
    <location>
        <begin position="107"/>
        <end position="130"/>
    </location>
</feature>
<dbReference type="Gene3D" id="2.60.40.1820">
    <property type="match status" value="1"/>
</dbReference>
<feature type="compositionally biased region" description="Basic and acidic residues" evidence="1">
    <location>
        <begin position="63"/>
        <end position="77"/>
    </location>
</feature>
<keyword evidence="2" id="KW-0472">Membrane</keyword>
<evidence type="ECO:0000256" key="2">
    <source>
        <dbReference type="SAM" id="Phobius"/>
    </source>
</evidence>
<comment type="caution">
    <text evidence="3">The sequence shown here is derived from an EMBL/GenBank/DDBJ whole genome shotgun (WGS) entry which is preliminary data.</text>
</comment>
<dbReference type="Proteomes" id="UP000518752">
    <property type="component" value="Unassembled WGS sequence"/>
</dbReference>
<evidence type="ECO:0000256" key="1">
    <source>
        <dbReference type="SAM" id="MobiDB-lite"/>
    </source>
</evidence>
<protein>
    <recommendedName>
        <fullName evidence="5">Late embryogenesis abundant protein LEA-2 subgroup domain-containing protein</fullName>
    </recommendedName>
</protein>
<organism evidence="3 4">
    <name type="scientific">Collybiopsis confluens</name>
    <dbReference type="NCBI Taxonomy" id="2823264"/>
    <lineage>
        <taxon>Eukaryota</taxon>
        <taxon>Fungi</taxon>
        <taxon>Dikarya</taxon>
        <taxon>Basidiomycota</taxon>
        <taxon>Agaricomycotina</taxon>
        <taxon>Agaricomycetes</taxon>
        <taxon>Agaricomycetidae</taxon>
        <taxon>Agaricales</taxon>
        <taxon>Marasmiineae</taxon>
        <taxon>Omphalotaceae</taxon>
        <taxon>Collybiopsis</taxon>
    </lineage>
</organism>
<gene>
    <name evidence="3" type="ORF">D9757_003717</name>
</gene>
<sequence length="302" mass="32811">MAHHVSGNHEFNPYANPQPHATYEAPHTNPFDGDGQYRDQSTAYHPNAYGTTARDSSPDEISGFDREEFGGSPRGEKAAANFGQYRREYRDENLWTKGRRGSCIGRFVCCTLLIAIFIIVSIILALALWIRPPSIVIGSPGLTSAGTNGVQFQSTGIKVPLEVNISVSNPNYFSVDLKKATLDLSYPLSGVNTTNIGDGNTTNINFSSHSNTNFTFPFEIDYTFASDPNYAILVDMATKCGVLGGAQTPLTVKYKINIDIRILVVTISPTVSNSFSLDCPFDESTLKKFVESLGLSSILGSG</sequence>
<feature type="region of interest" description="Disordered" evidence="1">
    <location>
        <begin position="1"/>
        <end position="77"/>
    </location>
</feature>
<keyword evidence="2" id="KW-1133">Transmembrane helix</keyword>
<reference evidence="3 4" key="1">
    <citation type="journal article" date="2020" name="ISME J.">
        <title>Uncovering the hidden diversity of litter-decomposition mechanisms in mushroom-forming fungi.</title>
        <authorList>
            <person name="Floudas D."/>
            <person name="Bentzer J."/>
            <person name="Ahren D."/>
            <person name="Johansson T."/>
            <person name="Persson P."/>
            <person name="Tunlid A."/>
        </authorList>
    </citation>
    <scope>NUCLEOTIDE SEQUENCE [LARGE SCALE GENOMIC DNA]</scope>
    <source>
        <strain evidence="3 4">CBS 406.79</strain>
    </source>
</reference>